<dbReference type="EMBL" id="GEDC01027779">
    <property type="protein sequence ID" value="JAS09519.1"/>
    <property type="molecule type" value="Transcribed_RNA"/>
</dbReference>
<dbReference type="PANTHER" id="PTHR46953">
    <property type="entry name" value="G-PROTEIN COUPLED RECEPTOR MTH-LIKE 1-RELATED"/>
    <property type="match status" value="1"/>
</dbReference>
<evidence type="ECO:0000313" key="7">
    <source>
        <dbReference type="EMBL" id="JAS09519.1"/>
    </source>
</evidence>
<feature type="transmembrane region" description="Helical" evidence="5">
    <location>
        <begin position="283"/>
        <end position="307"/>
    </location>
</feature>
<evidence type="ECO:0000259" key="6">
    <source>
        <dbReference type="PROSITE" id="PS50261"/>
    </source>
</evidence>
<accession>A0A1B6DH68</accession>
<evidence type="ECO:0000256" key="2">
    <source>
        <dbReference type="ARBA" id="ARBA00022692"/>
    </source>
</evidence>
<dbReference type="EMBL" id="GEDC01012306">
    <property type="protein sequence ID" value="JAS24992.1"/>
    <property type="molecule type" value="Transcribed_RNA"/>
</dbReference>
<dbReference type="Pfam" id="PF00002">
    <property type="entry name" value="7tm_2"/>
    <property type="match status" value="1"/>
</dbReference>
<feature type="transmembrane region" description="Helical" evidence="5">
    <location>
        <begin position="164"/>
        <end position="182"/>
    </location>
</feature>
<evidence type="ECO:0000256" key="3">
    <source>
        <dbReference type="ARBA" id="ARBA00022989"/>
    </source>
</evidence>
<dbReference type="Gene3D" id="1.20.1070.10">
    <property type="entry name" value="Rhodopsin 7-helix transmembrane proteins"/>
    <property type="match status" value="1"/>
</dbReference>
<reference evidence="8" key="1">
    <citation type="submission" date="2015-12" db="EMBL/GenBank/DDBJ databases">
        <title>De novo transcriptome assembly of four potential Pierce s Disease insect vectors from Arizona vineyards.</title>
        <authorList>
            <person name="Tassone E.E."/>
        </authorList>
    </citation>
    <scope>NUCLEOTIDE SEQUENCE</scope>
</reference>
<feature type="transmembrane region" description="Helical" evidence="5">
    <location>
        <begin position="130"/>
        <end position="152"/>
    </location>
</feature>
<dbReference type="PRINTS" id="PR00249">
    <property type="entry name" value="GPCRSECRETIN"/>
</dbReference>
<feature type="transmembrane region" description="Helical" evidence="5">
    <location>
        <begin position="353"/>
        <end position="373"/>
    </location>
</feature>
<feature type="transmembrane region" description="Helical" evidence="5">
    <location>
        <begin position="188"/>
        <end position="212"/>
    </location>
</feature>
<gene>
    <name evidence="8" type="ORF">g.20873</name>
    <name evidence="7" type="ORF">g.20874</name>
</gene>
<dbReference type="GO" id="GO:0007166">
    <property type="term" value="P:cell surface receptor signaling pathway"/>
    <property type="evidence" value="ECO:0007669"/>
    <property type="project" value="InterPro"/>
</dbReference>
<name>A0A1B6DH68_9HEMI</name>
<dbReference type="InterPro" id="IPR052808">
    <property type="entry name" value="GPCR_Mth-like"/>
</dbReference>
<sequence length="414" mass="48281">SSGSVYECAWRQDMGKPAIDILMLYLMICQTQSENPCCENNERIIMTETEVKCETSDKFIPLYNECQDFFYLKVDPTNYESEVQKYIDTYINGSQKRHCSGLGVNASDPESHQFHAFICFEDTAEDQPQLLYTISQVVSVVFIILTLVVYWMLPELRDIQDKSVMCFIGSLGMGYIILTYVQFYQTVTGLQCVIIGFLVYFWFLSSFFWLHINCFNVWRSSVLGHIQWEESRLFIYYIGAGWGFPLLFLIVAMITHNMPGSIIRPNFGERSCWFAGNVELWSFFYGPVAFLLIGNILYFLSTACHLWSDYETPNIRLKSLRYKFALYLRLYLAMGITWIFEIISYIYPGSLWMVTDILNCLQGVIIFIVMIATRRRVWRGLARRKPFGISFGRHWETLHDVETEYPIEVAEGES</sequence>
<evidence type="ECO:0000256" key="5">
    <source>
        <dbReference type="SAM" id="Phobius"/>
    </source>
</evidence>
<dbReference type="InterPro" id="IPR017981">
    <property type="entry name" value="GPCR_2-like_7TM"/>
</dbReference>
<dbReference type="AlphaFoldDB" id="A0A1B6DH68"/>
<evidence type="ECO:0000256" key="4">
    <source>
        <dbReference type="ARBA" id="ARBA00023136"/>
    </source>
</evidence>
<comment type="subcellular location">
    <subcellularLocation>
        <location evidence="1">Membrane</location>
        <topology evidence="1">Multi-pass membrane protein</topology>
    </subcellularLocation>
</comment>
<dbReference type="CDD" id="cd15039">
    <property type="entry name" value="7tmB3_Methuselah-like"/>
    <property type="match status" value="1"/>
</dbReference>
<keyword evidence="2 5" id="KW-0812">Transmembrane</keyword>
<dbReference type="PANTHER" id="PTHR46953:SF1">
    <property type="entry name" value="G-PROTEIN COUPLED RECEPTOR MTH-LIKE 1-RELATED"/>
    <property type="match status" value="1"/>
</dbReference>
<dbReference type="GO" id="GO:0016020">
    <property type="term" value="C:membrane"/>
    <property type="evidence" value="ECO:0007669"/>
    <property type="project" value="UniProtKB-SubCell"/>
</dbReference>
<organism evidence="8">
    <name type="scientific">Clastoptera arizonana</name>
    <name type="common">Arizona spittle bug</name>
    <dbReference type="NCBI Taxonomy" id="38151"/>
    <lineage>
        <taxon>Eukaryota</taxon>
        <taxon>Metazoa</taxon>
        <taxon>Ecdysozoa</taxon>
        <taxon>Arthropoda</taxon>
        <taxon>Hexapoda</taxon>
        <taxon>Insecta</taxon>
        <taxon>Pterygota</taxon>
        <taxon>Neoptera</taxon>
        <taxon>Paraneoptera</taxon>
        <taxon>Hemiptera</taxon>
        <taxon>Auchenorrhyncha</taxon>
        <taxon>Cercopoidea</taxon>
        <taxon>Clastopteridae</taxon>
        <taxon>Clastoptera</taxon>
    </lineage>
</organism>
<evidence type="ECO:0000256" key="1">
    <source>
        <dbReference type="ARBA" id="ARBA00004141"/>
    </source>
</evidence>
<feature type="transmembrane region" description="Helical" evidence="5">
    <location>
        <begin position="328"/>
        <end position="347"/>
    </location>
</feature>
<feature type="non-terminal residue" evidence="8">
    <location>
        <position position="1"/>
    </location>
</feature>
<dbReference type="PROSITE" id="PS50261">
    <property type="entry name" value="G_PROTEIN_RECEP_F2_4"/>
    <property type="match status" value="1"/>
</dbReference>
<dbReference type="InterPro" id="IPR000832">
    <property type="entry name" value="GPCR_2_secretin-like"/>
</dbReference>
<proteinExistence type="predicted"/>
<evidence type="ECO:0000313" key="8">
    <source>
        <dbReference type="EMBL" id="JAS24992.1"/>
    </source>
</evidence>
<feature type="transmembrane region" description="Helical" evidence="5">
    <location>
        <begin position="233"/>
        <end position="254"/>
    </location>
</feature>
<feature type="domain" description="G-protein coupled receptors family 2 profile 2" evidence="6">
    <location>
        <begin position="128"/>
        <end position="374"/>
    </location>
</feature>
<keyword evidence="3 5" id="KW-1133">Transmembrane helix</keyword>
<keyword evidence="4 5" id="KW-0472">Membrane</keyword>
<protein>
    <recommendedName>
        <fullName evidence="6">G-protein coupled receptors family 2 profile 2 domain-containing protein</fullName>
    </recommendedName>
</protein>
<dbReference type="GO" id="GO:0004930">
    <property type="term" value="F:G protein-coupled receptor activity"/>
    <property type="evidence" value="ECO:0007669"/>
    <property type="project" value="InterPro"/>
</dbReference>